<evidence type="ECO:0000256" key="7">
    <source>
        <dbReference type="ARBA" id="ARBA00030621"/>
    </source>
</evidence>
<feature type="compositionally biased region" description="Basic and acidic residues" evidence="10">
    <location>
        <begin position="272"/>
        <end position="282"/>
    </location>
</feature>
<evidence type="ECO:0000256" key="5">
    <source>
        <dbReference type="ARBA" id="ARBA00023043"/>
    </source>
</evidence>
<evidence type="ECO:0000256" key="10">
    <source>
        <dbReference type="SAM" id="MobiDB-lite"/>
    </source>
</evidence>
<dbReference type="PANTHER" id="PTHR15263">
    <property type="entry name" value="I-KAPPA-B-LIKE PROTEIN IKBL"/>
    <property type="match status" value="1"/>
</dbReference>
<evidence type="ECO:0000256" key="9">
    <source>
        <dbReference type="PROSITE-ProRule" id="PRU00023"/>
    </source>
</evidence>
<dbReference type="GO" id="GO:0043124">
    <property type="term" value="P:negative regulation of canonical NF-kappaB signal transduction"/>
    <property type="evidence" value="ECO:0007669"/>
    <property type="project" value="InterPro"/>
</dbReference>
<dbReference type="EMBL" id="WNYA01000010">
    <property type="protein sequence ID" value="KAG8552811.1"/>
    <property type="molecule type" value="Genomic_DNA"/>
</dbReference>
<reference evidence="11" key="1">
    <citation type="thesis" date="2020" institute="ProQuest LLC" country="789 East Eisenhower Parkway, Ann Arbor, MI, USA">
        <title>Comparative Genomics and Chromosome Evolution.</title>
        <authorList>
            <person name="Mudd A.B."/>
        </authorList>
    </citation>
    <scope>NUCLEOTIDE SEQUENCE</scope>
    <source>
        <strain evidence="11">237g6f4</strain>
        <tissue evidence="11">Blood</tissue>
    </source>
</reference>
<dbReference type="GO" id="GO:0005634">
    <property type="term" value="C:nucleus"/>
    <property type="evidence" value="ECO:0007669"/>
    <property type="project" value="UniProtKB-SubCell"/>
</dbReference>
<sequence length="380" mass="43433">MSFRRELKALRYIERGDVLRLKSYIRKHRRLQLDTALPGGRSLLHAACSLRDDACALLLLRKGADPMRRDATGNNALHVAAREVEKGGWTVYTDLVVPLLKRSPQSIDVENHEGTTPRDILRRAEDLMEQNSMRSVYPSEAPADHSSHKSSEWREKLLAESMDEYQELYGQYEEVSEDYPEDVPEVETFEAWADRIYREYQARKIRPEPPGKKSRKVSVQESPRVAEEKTYVLRQQRKEAELREAQSKRYQQRCHQVFGRSSASTKTGEEDEKVKATGKDGSDQGPSNIRTGLGTLGYSDIPWPLAGGTAEQMAQVIAAGGDPSDAESYKRYLRAQRVTWHPDRFMQRCGSRLQAKDRERVLRTVTALSQELNRLAELTK</sequence>
<gene>
    <name evidence="11" type="ORF">GDO81_003083</name>
</gene>
<dbReference type="InterPro" id="IPR038753">
    <property type="entry name" value="NFKBIL1"/>
</dbReference>
<evidence type="ECO:0000256" key="3">
    <source>
        <dbReference type="ARBA" id="ARBA00022553"/>
    </source>
</evidence>
<evidence type="ECO:0000313" key="12">
    <source>
        <dbReference type="Proteomes" id="UP000824782"/>
    </source>
</evidence>
<comment type="subcellular location">
    <subcellularLocation>
        <location evidence="1">Nucleus</location>
    </subcellularLocation>
</comment>
<dbReference type="SUPFAM" id="SSF48403">
    <property type="entry name" value="Ankyrin repeat"/>
    <property type="match status" value="1"/>
</dbReference>
<keyword evidence="12" id="KW-1185">Reference proteome</keyword>
<comment type="caution">
    <text evidence="11">The sequence shown here is derived from an EMBL/GenBank/DDBJ whole genome shotgun (WGS) entry which is preliminary data.</text>
</comment>
<name>A0AAV6ZU63_ENGPU</name>
<feature type="region of interest" description="Disordered" evidence="10">
    <location>
        <begin position="203"/>
        <end position="225"/>
    </location>
</feature>
<dbReference type="PANTHER" id="PTHR15263:SF1">
    <property type="entry name" value="NF-KAPPA-B INHIBITOR-LIKE PROTEIN 1"/>
    <property type="match status" value="1"/>
</dbReference>
<dbReference type="Pfam" id="PF00023">
    <property type="entry name" value="Ank"/>
    <property type="match status" value="1"/>
</dbReference>
<evidence type="ECO:0000256" key="2">
    <source>
        <dbReference type="ARBA" id="ARBA00014259"/>
    </source>
</evidence>
<evidence type="ECO:0000256" key="4">
    <source>
        <dbReference type="ARBA" id="ARBA00022737"/>
    </source>
</evidence>
<feature type="region of interest" description="Disordered" evidence="10">
    <location>
        <begin position="251"/>
        <end position="288"/>
    </location>
</feature>
<dbReference type="PROSITE" id="PS50088">
    <property type="entry name" value="ANK_REPEAT"/>
    <property type="match status" value="1"/>
</dbReference>
<proteinExistence type="predicted"/>
<evidence type="ECO:0000256" key="6">
    <source>
        <dbReference type="ARBA" id="ARBA00023242"/>
    </source>
</evidence>
<accession>A0AAV6ZU63</accession>
<dbReference type="InterPro" id="IPR002110">
    <property type="entry name" value="Ankyrin_rpt"/>
</dbReference>
<evidence type="ECO:0000313" key="11">
    <source>
        <dbReference type="EMBL" id="KAG8552811.1"/>
    </source>
</evidence>
<feature type="repeat" description="ANK" evidence="9">
    <location>
        <begin position="39"/>
        <end position="71"/>
    </location>
</feature>
<keyword evidence="3" id="KW-0597">Phosphoprotein</keyword>
<keyword evidence="4" id="KW-0677">Repeat</keyword>
<keyword evidence="5 9" id="KW-0040">ANK repeat</keyword>
<evidence type="ECO:0000256" key="8">
    <source>
        <dbReference type="ARBA" id="ARBA00030802"/>
    </source>
</evidence>
<dbReference type="SMART" id="SM00248">
    <property type="entry name" value="ANK"/>
    <property type="match status" value="2"/>
</dbReference>
<evidence type="ECO:0000256" key="1">
    <source>
        <dbReference type="ARBA" id="ARBA00004123"/>
    </source>
</evidence>
<keyword evidence="6" id="KW-0539">Nucleus</keyword>
<organism evidence="11 12">
    <name type="scientific">Engystomops pustulosus</name>
    <name type="common">Tungara frog</name>
    <name type="synonym">Physalaemus pustulosus</name>
    <dbReference type="NCBI Taxonomy" id="76066"/>
    <lineage>
        <taxon>Eukaryota</taxon>
        <taxon>Metazoa</taxon>
        <taxon>Chordata</taxon>
        <taxon>Craniata</taxon>
        <taxon>Vertebrata</taxon>
        <taxon>Euteleostomi</taxon>
        <taxon>Amphibia</taxon>
        <taxon>Batrachia</taxon>
        <taxon>Anura</taxon>
        <taxon>Neobatrachia</taxon>
        <taxon>Hyloidea</taxon>
        <taxon>Leptodactylidae</taxon>
        <taxon>Leiuperinae</taxon>
        <taxon>Engystomops</taxon>
    </lineage>
</organism>
<dbReference type="Proteomes" id="UP000824782">
    <property type="component" value="Unassembled WGS sequence"/>
</dbReference>
<dbReference type="InterPro" id="IPR036770">
    <property type="entry name" value="Ankyrin_rpt-contain_sf"/>
</dbReference>
<dbReference type="AlphaFoldDB" id="A0AAV6ZU63"/>
<protein>
    <recommendedName>
        <fullName evidence="2">NF-kappa-B inhibitor-like protein 1</fullName>
    </recommendedName>
    <alternativeName>
        <fullName evidence="7">Inhibitor of kappa B-like protein</fullName>
    </alternativeName>
    <alternativeName>
        <fullName evidence="8">Nuclear factor of kappa light polypeptide gene enhancer in B-cells inhibitor-like 1</fullName>
    </alternativeName>
</protein>
<dbReference type="Gene3D" id="1.25.40.20">
    <property type="entry name" value="Ankyrin repeat-containing domain"/>
    <property type="match status" value="1"/>
</dbReference>